<dbReference type="InterPro" id="IPR045851">
    <property type="entry name" value="AMP-bd_C_sf"/>
</dbReference>
<dbReference type="GO" id="GO:0016877">
    <property type="term" value="F:ligase activity, forming carbon-sulfur bonds"/>
    <property type="evidence" value="ECO:0007669"/>
    <property type="project" value="UniProtKB-ARBA"/>
</dbReference>
<dbReference type="Gene3D" id="3.30.300.30">
    <property type="match status" value="1"/>
</dbReference>
<dbReference type="NCBIfam" id="TIGR03098">
    <property type="entry name" value="ligase_PEP_1"/>
    <property type="match status" value="1"/>
</dbReference>
<dbReference type="EMBL" id="PDJI01000004">
    <property type="protein sequence ID" value="PFG38842.1"/>
    <property type="molecule type" value="Genomic_DNA"/>
</dbReference>
<dbReference type="InterPro" id="IPR020845">
    <property type="entry name" value="AMP-binding_CS"/>
</dbReference>
<evidence type="ECO:0000259" key="1">
    <source>
        <dbReference type="Pfam" id="PF00501"/>
    </source>
</evidence>
<sequence>MTMRTSLHDLLREQAGRRAEAPAVSFKDTTVSYGDLWQQVRAVAGGLLALGLGREDRVAVYLDKRVETVAAIFGASAAGGAFVPVNPLLRAPQVAYILADCDVRVLVTSPERLAQLEAELAGCAALEHVVLVGGADGGADVSHDGGPGAAYEVHRWSDLLGRVAPASAPQPIDHDVAAILYTSGSTGRPKGVVLSHRNLLVGAESVSHYLGNDSGDVILSALPLSFDAGFSQLTTAFAVGAHVVLVNYLLPRDVVRACARHRVTGLTCVPPLWIQLAEHDWPEEATRHLRYFANTGGRMPRVTLDRLRSIFPGARPFLMYGLTEAFRSTYLDPGEVDRRPDSIGRAIPNAEILVVRPDGTRCAPGEEGELVHRGALVAQGYWGDPERTAERFRPAPGRPPGSREVAVWSGDTVVADEEGFLYFVGRRDEMIKTSGYRVSPAEVEEVAYATGMVRDAVALGVEDARLGQKIVLVATPTGSNGLTEASLLEVLRRRLPLYMVPSQVLVRPEIPRSPNGKFDRNLLREELA</sequence>
<keyword evidence="4" id="KW-1185">Reference proteome</keyword>
<comment type="caution">
    <text evidence="3">The sequence shown here is derived from an EMBL/GenBank/DDBJ whole genome shotgun (WGS) entry which is preliminary data.</text>
</comment>
<gene>
    <name evidence="3" type="ORF">ATJ97_1330</name>
</gene>
<dbReference type="Proteomes" id="UP000222106">
    <property type="component" value="Unassembled WGS sequence"/>
</dbReference>
<feature type="domain" description="AMP-dependent synthetase/ligase" evidence="1">
    <location>
        <begin position="11"/>
        <end position="382"/>
    </location>
</feature>
<accession>A0A2A9EKQ7</accession>
<keyword evidence="3" id="KW-0436">Ligase</keyword>
<dbReference type="AlphaFoldDB" id="A0A2A9EKQ7"/>
<dbReference type="InterPro" id="IPR050237">
    <property type="entry name" value="ATP-dep_AMP-bd_enzyme"/>
</dbReference>
<dbReference type="InterPro" id="IPR025110">
    <property type="entry name" value="AMP-bd_C"/>
</dbReference>
<protein>
    <submittedName>
        <fullName evidence="3">Acyl-CoA ligase (AMP-forming) (Exosortase A-associated)</fullName>
    </submittedName>
</protein>
<dbReference type="InterPro" id="IPR017529">
    <property type="entry name" value="AcylCoA_ligase_PEP_1"/>
</dbReference>
<proteinExistence type="predicted"/>
<dbReference type="Gene3D" id="3.40.50.12780">
    <property type="entry name" value="N-terminal domain of ligase-like"/>
    <property type="match status" value="1"/>
</dbReference>
<dbReference type="Pfam" id="PF13193">
    <property type="entry name" value="AMP-binding_C"/>
    <property type="match status" value="1"/>
</dbReference>
<dbReference type="InterPro" id="IPR000873">
    <property type="entry name" value="AMP-dep_synth/lig_dom"/>
</dbReference>
<evidence type="ECO:0000313" key="4">
    <source>
        <dbReference type="Proteomes" id="UP000222106"/>
    </source>
</evidence>
<dbReference type="PROSITE" id="PS00455">
    <property type="entry name" value="AMP_BINDING"/>
    <property type="match status" value="1"/>
</dbReference>
<organism evidence="3 4">
    <name type="scientific">Georgenia soli</name>
    <dbReference type="NCBI Taxonomy" id="638953"/>
    <lineage>
        <taxon>Bacteria</taxon>
        <taxon>Bacillati</taxon>
        <taxon>Actinomycetota</taxon>
        <taxon>Actinomycetes</taxon>
        <taxon>Micrococcales</taxon>
        <taxon>Bogoriellaceae</taxon>
        <taxon>Georgenia</taxon>
    </lineage>
</organism>
<evidence type="ECO:0000313" key="3">
    <source>
        <dbReference type="EMBL" id="PFG38842.1"/>
    </source>
</evidence>
<evidence type="ECO:0000259" key="2">
    <source>
        <dbReference type="Pfam" id="PF13193"/>
    </source>
</evidence>
<dbReference type="Pfam" id="PF00501">
    <property type="entry name" value="AMP-binding"/>
    <property type="match status" value="1"/>
</dbReference>
<dbReference type="PANTHER" id="PTHR43767">
    <property type="entry name" value="LONG-CHAIN-FATTY-ACID--COA LIGASE"/>
    <property type="match status" value="1"/>
</dbReference>
<feature type="domain" description="AMP-binding enzyme C-terminal" evidence="2">
    <location>
        <begin position="442"/>
        <end position="517"/>
    </location>
</feature>
<dbReference type="SUPFAM" id="SSF56801">
    <property type="entry name" value="Acetyl-CoA synthetase-like"/>
    <property type="match status" value="1"/>
</dbReference>
<name>A0A2A9EKQ7_9MICO</name>
<dbReference type="InterPro" id="IPR042099">
    <property type="entry name" value="ANL_N_sf"/>
</dbReference>
<reference evidence="3 4" key="1">
    <citation type="submission" date="2017-10" db="EMBL/GenBank/DDBJ databases">
        <title>Sequencing the genomes of 1000 actinobacteria strains.</title>
        <authorList>
            <person name="Klenk H.-P."/>
        </authorList>
    </citation>
    <scope>NUCLEOTIDE SEQUENCE [LARGE SCALE GENOMIC DNA]</scope>
    <source>
        <strain evidence="3 4">DSM 21838</strain>
    </source>
</reference>
<dbReference type="PANTHER" id="PTHR43767:SF10">
    <property type="entry name" value="SURFACTIN SYNTHASE SUBUNIT 1"/>
    <property type="match status" value="1"/>
</dbReference>